<dbReference type="GO" id="GO:0006355">
    <property type="term" value="P:regulation of DNA-templated transcription"/>
    <property type="evidence" value="ECO:0007669"/>
    <property type="project" value="InterPro"/>
</dbReference>
<dbReference type="InterPro" id="IPR009219">
    <property type="entry name" value="Bactrphtchr_CheY"/>
</dbReference>
<dbReference type="SMART" id="SM00065">
    <property type="entry name" value="GAF"/>
    <property type="match status" value="1"/>
</dbReference>
<reference evidence="15" key="1">
    <citation type="submission" date="2021-03" db="EMBL/GenBank/DDBJ databases">
        <title>Roseibium sp. CAU 1637 isolated from Incheon.</title>
        <authorList>
            <person name="Kim W."/>
        </authorList>
    </citation>
    <scope>NUCLEOTIDE SEQUENCE</scope>
    <source>
        <strain evidence="15">CAU 1637</strain>
    </source>
</reference>
<dbReference type="RefSeq" id="WP_206938813.1">
    <property type="nucleotide sequence ID" value="NZ_JAFLNF010000002.1"/>
</dbReference>
<dbReference type="PRINTS" id="PR01033">
    <property type="entry name" value="PHYTOCHROME"/>
</dbReference>
<dbReference type="PANTHER" id="PTHR41523">
    <property type="entry name" value="TWO-COMPONENT SYSTEM SENSOR PROTEIN"/>
    <property type="match status" value="1"/>
</dbReference>
<evidence type="ECO:0000256" key="3">
    <source>
        <dbReference type="ARBA" id="ARBA00022543"/>
    </source>
</evidence>
<dbReference type="InterPro" id="IPR013654">
    <property type="entry name" value="PAS_2"/>
</dbReference>
<dbReference type="SUPFAM" id="SSF55785">
    <property type="entry name" value="PYP-like sensor domain (PAS domain)"/>
    <property type="match status" value="1"/>
</dbReference>
<dbReference type="Gene3D" id="3.30.450.20">
    <property type="entry name" value="PAS domain"/>
    <property type="match status" value="1"/>
</dbReference>
<feature type="domain" description="Signal transduction histidine kinase HWE region" evidence="14">
    <location>
        <begin position="518"/>
        <end position="600"/>
    </location>
</feature>
<dbReference type="InterPro" id="IPR011102">
    <property type="entry name" value="Sig_transdc_His_kinase_HWE"/>
</dbReference>
<proteinExistence type="predicted"/>
<keyword evidence="3" id="KW-0600">Photoreceptor protein</keyword>
<feature type="domain" description="Response regulatory" evidence="13">
    <location>
        <begin position="733"/>
        <end position="842"/>
    </location>
</feature>
<evidence type="ECO:0000313" key="16">
    <source>
        <dbReference type="Proteomes" id="UP000664779"/>
    </source>
</evidence>
<comment type="catalytic activity">
    <reaction evidence="1">
        <text>ATP + protein L-histidine = ADP + protein N-phospho-L-histidine.</text>
        <dbReference type="EC" id="2.7.13.3"/>
    </reaction>
</comment>
<keyword evidence="5" id="KW-0716">Sensory transduction</keyword>
<dbReference type="SMART" id="SM00448">
    <property type="entry name" value="REC"/>
    <property type="match status" value="1"/>
</dbReference>
<keyword evidence="8" id="KW-0418">Kinase</keyword>
<dbReference type="InterPro" id="IPR029016">
    <property type="entry name" value="GAF-like_dom_sf"/>
</dbReference>
<dbReference type="InterPro" id="IPR043150">
    <property type="entry name" value="Phytochrome_PHY_sf"/>
</dbReference>
<dbReference type="SMART" id="SM00911">
    <property type="entry name" value="HWE_HK"/>
    <property type="match status" value="1"/>
</dbReference>
<dbReference type="InterPro" id="IPR035965">
    <property type="entry name" value="PAS-like_dom_sf"/>
</dbReference>
<accession>A0A939EL36</accession>
<keyword evidence="6" id="KW-0808">Transferase</keyword>
<evidence type="ECO:0000313" key="15">
    <source>
        <dbReference type="EMBL" id="MBO0344680.1"/>
    </source>
</evidence>
<dbReference type="Pfam" id="PF07536">
    <property type="entry name" value="HWE_HK"/>
    <property type="match status" value="1"/>
</dbReference>
<dbReference type="Gene3D" id="3.40.50.2300">
    <property type="match status" value="1"/>
</dbReference>
<feature type="domain" description="GAF" evidence="12">
    <location>
        <begin position="140"/>
        <end position="313"/>
    </location>
</feature>
<dbReference type="InterPro" id="IPR003018">
    <property type="entry name" value="GAF"/>
</dbReference>
<dbReference type="InterPro" id="IPR001294">
    <property type="entry name" value="Phytochrome"/>
</dbReference>
<keyword evidence="16" id="KW-1185">Reference proteome</keyword>
<dbReference type="SUPFAM" id="SSF55781">
    <property type="entry name" value="GAF domain-like"/>
    <property type="match status" value="2"/>
</dbReference>
<dbReference type="GO" id="GO:0009584">
    <property type="term" value="P:detection of visible light"/>
    <property type="evidence" value="ECO:0007669"/>
    <property type="project" value="InterPro"/>
</dbReference>
<keyword evidence="10" id="KW-0157">Chromophore</keyword>
<name>A0A939EL36_9HYPH</name>
<protein>
    <recommendedName>
        <fullName evidence="2">histidine kinase</fullName>
        <ecNumber evidence="2">2.7.13.3</ecNumber>
    </recommendedName>
</protein>
<evidence type="ECO:0000256" key="2">
    <source>
        <dbReference type="ARBA" id="ARBA00012438"/>
    </source>
</evidence>
<dbReference type="AlphaFoldDB" id="A0A939EL36"/>
<evidence type="ECO:0000256" key="9">
    <source>
        <dbReference type="ARBA" id="ARBA00022840"/>
    </source>
</evidence>
<keyword evidence="4" id="KW-0597">Phosphoprotein</keyword>
<dbReference type="Pfam" id="PF01590">
    <property type="entry name" value="GAF"/>
    <property type="match status" value="1"/>
</dbReference>
<evidence type="ECO:0000256" key="6">
    <source>
        <dbReference type="ARBA" id="ARBA00022679"/>
    </source>
</evidence>
<evidence type="ECO:0000259" key="14">
    <source>
        <dbReference type="SMART" id="SM00911"/>
    </source>
</evidence>
<dbReference type="Gene3D" id="3.30.450.270">
    <property type="match status" value="1"/>
</dbReference>
<dbReference type="EC" id="2.7.13.3" evidence="2"/>
<sequence length="850" mass="94511">MQTVDLESCEREPIHQLGGVQAFGCLFAFSNDWLLSHVSENVPKFVDQTVDDLLGMPAADLFASDCLHEIRSRLQWLQFTDASERLFGVDVFGDGRSFDIALHKSEDLIIIEIELSDASGRMEAMSVVRSMMNRLVEGGTFSKFLQQAARQVRFVTDFDRVMVYRFLPDGSGEVVAEARAPQVDSFLGLRYPAYDIPPQARALYLRNHFRIIADVNGEVSKLVPEFRYDGRPLDLSLSVSRSVSEIHLEYLRNMGVQASLSISIIVDGKLWGLFACHHYEPKLIRFDRRTAAELFSQMFSREVAKREQDELLAVEAQARELHDRIMAGISVEGSVFDNLKGYLEPFMDVVGCDGVGILIDENYASIGLSASSEEVTSLRKLLNRSAASKVFSSHKLSSLLGESDFTLRIPGVLAIPVSRRPRDYLLFFRGEVVQSVTWGGNPEKSVEYGPNGARLTPRKSFEAWKENVTGQAEHWSKSDLKITEIIRTTLLEVILRSVDANDRLHQQANQRQDTLIAELNHRVRNILTLIQGVISQSRHNARDLDHFTSTVNGRIKALARAHDQITQANWAPGALRDLLENEVRAYSDTLDLQVELVGVNVMLAPQAFSTVALVMHEMVTNAAKYGALSVPEGKLRISWVLETDGAVSIAWLESNGPAVTPPRRRGFGSTIIEHSVPHELQGESQINYPAEGVRASFKLPAAYCELGDASESPKLSIEDLPSPKVISVGARKSKVLLVEDNVIIAMDGEDMLREIGFKEIILANNVSSALNAIEANEFDLAILDINLGKETSFPVAELLLKMQVPFIFASGYDDTSLMDKNNFEDVPLLSKPFSKQSLVEALGSEMDLDD</sequence>
<evidence type="ECO:0000256" key="7">
    <source>
        <dbReference type="ARBA" id="ARBA00022741"/>
    </source>
</evidence>
<dbReference type="Gene3D" id="3.30.565.10">
    <property type="entry name" value="Histidine kinase-like ATPase, C-terminal domain"/>
    <property type="match status" value="1"/>
</dbReference>
<dbReference type="Proteomes" id="UP000664779">
    <property type="component" value="Unassembled WGS sequence"/>
</dbReference>
<dbReference type="InterPro" id="IPR011006">
    <property type="entry name" value="CheY-like_superfamily"/>
</dbReference>
<evidence type="ECO:0000256" key="1">
    <source>
        <dbReference type="ARBA" id="ARBA00000085"/>
    </source>
</evidence>
<dbReference type="InterPro" id="IPR013515">
    <property type="entry name" value="Phytochrome_cen-reg"/>
</dbReference>
<evidence type="ECO:0000256" key="10">
    <source>
        <dbReference type="ARBA" id="ARBA00022991"/>
    </source>
</evidence>
<dbReference type="Pfam" id="PF08446">
    <property type="entry name" value="PAS_2"/>
    <property type="match status" value="1"/>
</dbReference>
<dbReference type="GO" id="GO:0009881">
    <property type="term" value="F:photoreceptor activity"/>
    <property type="evidence" value="ECO:0007669"/>
    <property type="project" value="UniProtKB-KW"/>
</dbReference>
<evidence type="ECO:0000259" key="12">
    <source>
        <dbReference type="SMART" id="SM00065"/>
    </source>
</evidence>
<organism evidence="15 16">
    <name type="scientific">Roseibium limicola</name>
    <dbReference type="NCBI Taxonomy" id="2816037"/>
    <lineage>
        <taxon>Bacteria</taxon>
        <taxon>Pseudomonadati</taxon>
        <taxon>Pseudomonadota</taxon>
        <taxon>Alphaproteobacteria</taxon>
        <taxon>Hyphomicrobiales</taxon>
        <taxon>Stappiaceae</taxon>
        <taxon>Roseibium</taxon>
    </lineage>
</organism>
<dbReference type="PIRSF" id="PIRSF036397">
    <property type="entry name" value="Bactrphtchrm_rec"/>
    <property type="match status" value="1"/>
</dbReference>
<dbReference type="SUPFAM" id="SSF52172">
    <property type="entry name" value="CheY-like"/>
    <property type="match status" value="1"/>
</dbReference>
<dbReference type="InterPro" id="IPR001789">
    <property type="entry name" value="Sig_transdc_resp-reg_receiver"/>
</dbReference>
<gene>
    <name evidence="15" type="ORF">J0X15_05575</name>
</gene>
<dbReference type="Pfam" id="PF00072">
    <property type="entry name" value="Response_reg"/>
    <property type="match status" value="1"/>
</dbReference>
<dbReference type="EMBL" id="JAFLNF010000002">
    <property type="protein sequence ID" value="MBO0344680.1"/>
    <property type="molecule type" value="Genomic_DNA"/>
</dbReference>
<evidence type="ECO:0000256" key="5">
    <source>
        <dbReference type="ARBA" id="ARBA00022606"/>
    </source>
</evidence>
<dbReference type="PANTHER" id="PTHR41523:SF8">
    <property type="entry name" value="ETHYLENE RESPONSE SENSOR PROTEIN"/>
    <property type="match status" value="1"/>
</dbReference>
<dbReference type="GO" id="GO:0005524">
    <property type="term" value="F:ATP binding"/>
    <property type="evidence" value="ECO:0007669"/>
    <property type="project" value="UniProtKB-KW"/>
</dbReference>
<dbReference type="GO" id="GO:0000160">
    <property type="term" value="P:phosphorelay signal transduction system"/>
    <property type="evidence" value="ECO:0007669"/>
    <property type="project" value="InterPro"/>
</dbReference>
<evidence type="ECO:0000256" key="8">
    <source>
        <dbReference type="ARBA" id="ARBA00022777"/>
    </source>
</evidence>
<evidence type="ECO:0000256" key="11">
    <source>
        <dbReference type="ARBA" id="ARBA00023170"/>
    </source>
</evidence>
<evidence type="ECO:0000256" key="4">
    <source>
        <dbReference type="ARBA" id="ARBA00022553"/>
    </source>
</evidence>
<comment type="caution">
    <text evidence="15">The sequence shown here is derived from an EMBL/GenBank/DDBJ whole genome shotgun (WGS) entry which is preliminary data.</text>
</comment>
<dbReference type="Gene3D" id="3.30.450.40">
    <property type="match status" value="1"/>
</dbReference>
<dbReference type="GO" id="GO:0004673">
    <property type="term" value="F:protein histidine kinase activity"/>
    <property type="evidence" value="ECO:0007669"/>
    <property type="project" value="UniProtKB-EC"/>
</dbReference>
<keyword evidence="7" id="KW-0547">Nucleotide-binding</keyword>
<evidence type="ECO:0000259" key="13">
    <source>
        <dbReference type="SMART" id="SM00448"/>
    </source>
</evidence>
<keyword evidence="9" id="KW-0067">ATP-binding</keyword>
<keyword evidence="11" id="KW-0675">Receptor</keyword>
<dbReference type="InterPro" id="IPR036890">
    <property type="entry name" value="HATPase_C_sf"/>
</dbReference>
<dbReference type="Pfam" id="PF00360">
    <property type="entry name" value="PHY"/>
    <property type="match status" value="1"/>
</dbReference>